<evidence type="ECO:0000313" key="1">
    <source>
        <dbReference type="EMBL" id="QHU03843.1"/>
    </source>
</evidence>
<reference evidence="1" key="1">
    <citation type="journal article" date="2020" name="Nature">
        <title>Giant virus diversity and host interactions through global metagenomics.</title>
        <authorList>
            <person name="Schulz F."/>
            <person name="Roux S."/>
            <person name="Paez-Espino D."/>
            <person name="Jungbluth S."/>
            <person name="Walsh D.A."/>
            <person name="Denef V.J."/>
            <person name="McMahon K.D."/>
            <person name="Konstantinidis K.T."/>
            <person name="Eloe-Fadrosh E.A."/>
            <person name="Kyrpides N.C."/>
            <person name="Woyke T."/>
        </authorList>
    </citation>
    <scope>NUCLEOTIDE SEQUENCE</scope>
    <source>
        <strain evidence="1">GVMAG-M-3300027708-20</strain>
    </source>
</reference>
<protein>
    <submittedName>
        <fullName evidence="1">Uncharacterized protein</fullName>
    </submittedName>
</protein>
<dbReference type="EMBL" id="MN740389">
    <property type="protein sequence ID" value="QHU03843.1"/>
    <property type="molecule type" value="Genomic_DNA"/>
</dbReference>
<sequence>MPRSVSETPKVKIIEIYGKIMTDYFSQLCESEIIKELNYPHDSICSGINVIHRVFEIVLIKTKNLKKTYHYSQKAYYYYLEYIDQIYRANLSQNLNNVDIVLFVYKKTIYDIYDGDEDDESSQTLSNIMTLNNDVIQFDEQEWREILLKIMKLINLLFHWSNTRINFHERCILLNKYLLRFIYNIDKTNSLLQILEIVQEKTDMSFVVYDNLLSELLKKIESVNSKNDTFSNDSALLKFYIEESTFQEKFETGNMKDFVKWLYL</sequence>
<name>A0A6C0JEL0_9ZZZZ</name>
<proteinExistence type="predicted"/>
<dbReference type="AlphaFoldDB" id="A0A6C0JEL0"/>
<accession>A0A6C0JEL0</accession>
<organism evidence="1">
    <name type="scientific">viral metagenome</name>
    <dbReference type="NCBI Taxonomy" id="1070528"/>
    <lineage>
        <taxon>unclassified sequences</taxon>
        <taxon>metagenomes</taxon>
        <taxon>organismal metagenomes</taxon>
    </lineage>
</organism>